<name>F4PW32_CACFS</name>
<dbReference type="AlphaFoldDB" id="F4PW32"/>
<dbReference type="InterPro" id="IPR051647">
    <property type="entry name" value="Mediator_comp_sub12"/>
</dbReference>
<dbReference type="GO" id="GO:0016592">
    <property type="term" value="C:mediator complex"/>
    <property type="evidence" value="ECO:0007669"/>
    <property type="project" value="TreeGrafter"/>
</dbReference>
<dbReference type="OMA" id="QQNHIND"/>
<feature type="coiled-coil region" evidence="1">
    <location>
        <begin position="94"/>
        <end position="131"/>
    </location>
</feature>
<feature type="region of interest" description="Disordered" evidence="2">
    <location>
        <begin position="333"/>
        <end position="438"/>
    </location>
</feature>
<feature type="compositionally biased region" description="Low complexity" evidence="2">
    <location>
        <begin position="421"/>
        <end position="438"/>
    </location>
</feature>
<proteinExistence type="predicted"/>
<accession>F4PW32</accession>
<dbReference type="GO" id="GO:0003713">
    <property type="term" value="F:transcription coactivator activity"/>
    <property type="evidence" value="ECO:0007669"/>
    <property type="project" value="TreeGrafter"/>
</dbReference>
<dbReference type="EMBL" id="GL883013">
    <property type="protein sequence ID" value="EGG20196.1"/>
    <property type="molecule type" value="Genomic_DNA"/>
</dbReference>
<dbReference type="GO" id="GO:0045944">
    <property type="term" value="P:positive regulation of transcription by RNA polymerase II"/>
    <property type="evidence" value="ECO:0007669"/>
    <property type="project" value="TreeGrafter"/>
</dbReference>
<protein>
    <submittedName>
        <fullName evidence="3">Uncharacterized protein</fullName>
    </submittedName>
</protein>
<sequence length="438" mass="51941">MDDILFDIDQELNRLNQLNNNSNNSSFENESSINHVDNNQYYKNHIENNNRMELDELEDTITEEIESPDKSKRIESLLYQGEKDFKTLKSIFDNDKVDNQQKQQQQENEQIKDLKNQVQSFDRQFHRLNQRLVDINNKITPIQLETENILLAMESLNLKNNLLIKETFKINLEIDYMTGQLNKSNSTYKSFQCYRDMLVQSIERVQSERENYRQEYFKRVNDFNQWQDCNSNLDALLDKRNRELVSLESIKMSNLQMETKIQQSLERKKVFEEKKKEKMKEIERLREMVQDVDEKERIKYDIDIDPMTEELNHLENNKEMLVKDIDLIKQQIEDKKNQQKKQQQQQQPKNTTKPLTLSLTKNNNQSNHNPPITNNNNNNPNNNSKNQSLRIPSLNNRGLGTNNTTTKQVTFYNPNLGGGLNNKSNEKNNNLSNNNQNK</sequence>
<feature type="compositionally biased region" description="Low complexity" evidence="2">
    <location>
        <begin position="362"/>
        <end position="406"/>
    </location>
</feature>
<dbReference type="PANTHER" id="PTHR46007">
    <property type="entry name" value="MEDIATOR OF RNA POLYMERASE II TRANSCRIPTION SUBUNIT 12"/>
    <property type="match status" value="1"/>
</dbReference>
<reference evidence="4" key="1">
    <citation type="journal article" date="2011" name="Genome Res.">
        <title>Phylogeny-wide analysis of social amoeba genomes highlights ancient origins for complex intercellular communication.</title>
        <authorList>
            <person name="Heidel A.J."/>
            <person name="Lawal H.M."/>
            <person name="Felder M."/>
            <person name="Schilde C."/>
            <person name="Helps N.R."/>
            <person name="Tunggal B."/>
            <person name="Rivero F."/>
            <person name="John U."/>
            <person name="Schleicher M."/>
            <person name="Eichinger L."/>
            <person name="Platzer M."/>
            <person name="Noegel A.A."/>
            <person name="Schaap P."/>
            <person name="Gloeckner G."/>
        </authorList>
    </citation>
    <scope>NUCLEOTIDE SEQUENCE [LARGE SCALE GENOMIC DNA]</scope>
    <source>
        <strain evidence="4">SH3</strain>
    </source>
</reference>
<keyword evidence="1" id="KW-0175">Coiled coil</keyword>
<evidence type="ECO:0000313" key="3">
    <source>
        <dbReference type="EMBL" id="EGG20196.1"/>
    </source>
</evidence>
<gene>
    <name evidence="3" type="ORF">DFA_07316</name>
</gene>
<dbReference type="KEGG" id="dfa:DFA_07316"/>
<evidence type="ECO:0000313" key="4">
    <source>
        <dbReference type="Proteomes" id="UP000007797"/>
    </source>
</evidence>
<keyword evidence="4" id="KW-1185">Reference proteome</keyword>
<dbReference type="Proteomes" id="UP000007797">
    <property type="component" value="Unassembled WGS sequence"/>
</dbReference>
<evidence type="ECO:0000256" key="2">
    <source>
        <dbReference type="SAM" id="MobiDB-lite"/>
    </source>
</evidence>
<dbReference type="PANTHER" id="PTHR46007:SF8">
    <property type="entry name" value="C2H2-TYPE DOMAIN-CONTAINING PROTEIN"/>
    <property type="match status" value="1"/>
</dbReference>
<evidence type="ECO:0000256" key="1">
    <source>
        <dbReference type="SAM" id="Coils"/>
    </source>
</evidence>
<feature type="compositionally biased region" description="Low complexity" evidence="2">
    <location>
        <begin position="340"/>
        <end position="354"/>
    </location>
</feature>
<dbReference type="GeneID" id="14872470"/>
<organism evidence="3 4">
    <name type="scientific">Cavenderia fasciculata</name>
    <name type="common">Slime mold</name>
    <name type="synonym">Dictyostelium fasciculatum</name>
    <dbReference type="NCBI Taxonomy" id="261658"/>
    <lineage>
        <taxon>Eukaryota</taxon>
        <taxon>Amoebozoa</taxon>
        <taxon>Evosea</taxon>
        <taxon>Eumycetozoa</taxon>
        <taxon>Dictyostelia</taxon>
        <taxon>Acytosteliales</taxon>
        <taxon>Cavenderiaceae</taxon>
        <taxon>Cavenderia</taxon>
    </lineage>
</organism>
<dbReference type="RefSeq" id="XP_004367179.1">
    <property type="nucleotide sequence ID" value="XM_004367122.1"/>
</dbReference>